<evidence type="ECO:0000313" key="3">
    <source>
        <dbReference type="EMBL" id="ONG37360.1"/>
    </source>
</evidence>
<reference evidence="3 4" key="1">
    <citation type="submission" date="2016-10" db="EMBL/GenBank/DDBJ databases">
        <title>Draft Genome sequence of Alkanindiges sp. strain H1.</title>
        <authorList>
            <person name="Subhash Y."/>
            <person name="Lee S."/>
        </authorList>
    </citation>
    <scope>NUCLEOTIDE SEQUENCE [LARGE SCALE GENOMIC DNA]</scope>
    <source>
        <strain evidence="3 4">H1</strain>
    </source>
</reference>
<gene>
    <name evidence="3" type="ORF">BKE30_14610</name>
</gene>
<sequence>MDFSLGDLMASSAKKDSKTISLDFEEPKESKNELTVQNSEVVLAAEKSLVVKSNRLVEAIYKNLTLNEHRMITLAIVNLRQLVHENPNQGMIPPSIFISKHQYQAFFGVTSHSAYKILKEAATSLYEKTIKFSDAEKSSEIRWIYKKSIYNVKNSGVEISFSPEIIAEILDVTSDYTKYFFRYHRPLPTFYSIRLYELLSRWRYRGETDFIEINYFRELLGVEEEAYTRVQHLKERVIFPAMENIHKFTDLKITNLVNQKAGRTIIGFKFYFEINNEVAYGLEPIIDISQLSELEQKSRAIIHKAQTGLVDVKESPKKLTQDDFVFPEKWLITDKRVFVQLKNESPDSEVTVEDIENYKRKNPDEKQSNAFIAMKLFGHTP</sequence>
<keyword evidence="4" id="KW-1185">Reference proteome</keyword>
<name>A0A1S8CSA5_9GAMM</name>
<dbReference type="GO" id="GO:0006270">
    <property type="term" value="P:DNA replication initiation"/>
    <property type="evidence" value="ECO:0007669"/>
    <property type="project" value="InterPro"/>
</dbReference>
<dbReference type="AlphaFoldDB" id="A0A1S8CSA5"/>
<dbReference type="Gene3D" id="1.10.10.10">
    <property type="entry name" value="Winged helix-like DNA-binding domain superfamily/Winged helix DNA-binding domain"/>
    <property type="match status" value="2"/>
</dbReference>
<organism evidence="3 4">
    <name type="scientific">Alkanindiges hydrocarboniclasticus</name>
    <dbReference type="NCBI Taxonomy" id="1907941"/>
    <lineage>
        <taxon>Bacteria</taxon>
        <taxon>Pseudomonadati</taxon>
        <taxon>Pseudomonadota</taxon>
        <taxon>Gammaproteobacteria</taxon>
        <taxon>Moraxellales</taxon>
        <taxon>Moraxellaceae</taxon>
        <taxon>Alkanindiges</taxon>
    </lineage>
</organism>
<dbReference type="InterPro" id="IPR036388">
    <property type="entry name" value="WH-like_DNA-bd_sf"/>
</dbReference>
<protein>
    <recommendedName>
        <fullName evidence="2">Initiator Rep protein WH1 domain-containing protein</fullName>
    </recommendedName>
</protein>
<evidence type="ECO:0000256" key="1">
    <source>
        <dbReference type="ARBA" id="ARBA00038283"/>
    </source>
</evidence>
<dbReference type="Proteomes" id="UP000192132">
    <property type="component" value="Unassembled WGS sequence"/>
</dbReference>
<dbReference type="SUPFAM" id="SSF46785">
    <property type="entry name" value="Winged helix' DNA-binding domain"/>
    <property type="match status" value="2"/>
</dbReference>
<dbReference type="Pfam" id="PF21205">
    <property type="entry name" value="Rep3_C"/>
    <property type="match status" value="1"/>
</dbReference>
<dbReference type="EMBL" id="MLCN01000055">
    <property type="protein sequence ID" value="ONG37360.1"/>
    <property type="molecule type" value="Genomic_DNA"/>
</dbReference>
<dbReference type="InterPro" id="IPR036390">
    <property type="entry name" value="WH_DNA-bd_sf"/>
</dbReference>
<dbReference type="STRING" id="1907941.BKE30_14610"/>
<feature type="domain" description="Initiator Rep protein WH1" evidence="2">
    <location>
        <begin position="50"/>
        <end position="200"/>
    </location>
</feature>
<comment type="caution">
    <text evidence="3">The sequence shown here is derived from an EMBL/GenBank/DDBJ whole genome shotgun (WGS) entry which is preliminary data.</text>
</comment>
<dbReference type="GO" id="GO:0003887">
    <property type="term" value="F:DNA-directed DNA polymerase activity"/>
    <property type="evidence" value="ECO:0007669"/>
    <property type="project" value="InterPro"/>
</dbReference>
<dbReference type="Pfam" id="PF01051">
    <property type="entry name" value="Rep3_N"/>
    <property type="match status" value="1"/>
</dbReference>
<proteinExistence type="inferred from homology"/>
<evidence type="ECO:0000259" key="2">
    <source>
        <dbReference type="Pfam" id="PF01051"/>
    </source>
</evidence>
<evidence type="ECO:0000313" key="4">
    <source>
        <dbReference type="Proteomes" id="UP000192132"/>
    </source>
</evidence>
<comment type="similarity">
    <text evidence="1">Belongs to the initiator RepB protein family.</text>
</comment>
<dbReference type="InterPro" id="IPR000525">
    <property type="entry name" value="Initiator_Rep_WH1"/>
</dbReference>
<accession>A0A1S8CSA5</accession>